<evidence type="ECO:0000313" key="7">
    <source>
        <dbReference type="EMBL" id="QGU94136.1"/>
    </source>
</evidence>
<comment type="subcellular location">
    <subcellularLocation>
        <location evidence="1">Cell membrane</location>
        <topology evidence="1">Multi-pass membrane protein</topology>
    </subcellularLocation>
</comment>
<evidence type="ECO:0000256" key="2">
    <source>
        <dbReference type="ARBA" id="ARBA00022475"/>
    </source>
</evidence>
<sequence length="128" mass="14759">MERNDEIQQMLKNMVYLDLIVGLVLGILVYLINPNYVLICLLGFFLAIVSFYINSYTVKYILTRNKENSKVLIILGYFLRIFLVGIIGVVLFTHNRFNIIAYTLGYTFRFLSLILYGLSLKSNNEGGE</sequence>
<dbReference type="GO" id="GO:0005886">
    <property type="term" value="C:plasma membrane"/>
    <property type="evidence" value="ECO:0007669"/>
    <property type="project" value="UniProtKB-SubCell"/>
</dbReference>
<keyword evidence="3 6" id="KW-0812">Transmembrane</keyword>
<proteinExistence type="predicted"/>
<gene>
    <name evidence="7" type="ORF">GOM49_02385</name>
</gene>
<keyword evidence="8" id="KW-1185">Reference proteome</keyword>
<keyword evidence="4 6" id="KW-1133">Transmembrane helix</keyword>
<feature type="transmembrane region" description="Helical" evidence="6">
    <location>
        <begin position="36"/>
        <end position="53"/>
    </location>
</feature>
<organism evidence="7 8">
    <name type="scientific">Clostridium bovifaecis</name>
    <dbReference type="NCBI Taxonomy" id="2184719"/>
    <lineage>
        <taxon>Bacteria</taxon>
        <taxon>Bacillati</taxon>
        <taxon>Bacillota</taxon>
        <taxon>Clostridia</taxon>
        <taxon>Eubacteriales</taxon>
        <taxon>Clostridiaceae</taxon>
        <taxon>Clostridium</taxon>
    </lineage>
</organism>
<dbReference type="EMBL" id="CP046522">
    <property type="protein sequence ID" value="QGU94136.1"/>
    <property type="molecule type" value="Genomic_DNA"/>
</dbReference>
<feature type="transmembrane region" description="Helical" evidence="6">
    <location>
        <begin position="12"/>
        <end position="30"/>
    </location>
</feature>
<dbReference type="InterPro" id="IPR005598">
    <property type="entry name" value="ATP_synth_I"/>
</dbReference>
<keyword evidence="5 6" id="KW-0472">Membrane</keyword>
<evidence type="ECO:0000256" key="1">
    <source>
        <dbReference type="ARBA" id="ARBA00004651"/>
    </source>
</evidence>
<dbReference type="Proteomes" id="UP000422764">
    <property type="component" value="Chromosome"/>
</dbReference>
<evidence type="ECO:0000256" key="6">
    <source>
        <dbReference type="SAM" id="Phobius"/>
    </source>
</evidence>
<feature type="transmembrane region" description="Helical" evidence="6">
    <location>
        <begin position="74"/>
        <end position="93"/>
    </location>
</feature>
<evidence type="ECO:0000256" key="4">
    <source>
        <dbReference type="ARBA" id="ARBA00022989"/>
    </source>
</evidence>
<evidence type="ECO:0000256" key="5">
    <source>
        <dbReference type="ARBA" id="ARBA00023136"/>
    </source>
</evidence>
<accession>A0A6I6ETK6</accession>
<name>A0A6I6ETK6_9CLOT</name>
<dbReference type="AlphaFoldDB" id="A0A6I6ETK6"/>
<dbReference type="Pfam" id="PF03899">
    <property type="entry name" value="ATP-synt_I"/>
    <property type="match status" value="1"/>
</dbReference>
<evidence type="ECO:0000256" key="3">
    <source>
        <dbReference type="ARBA" id="ARBA00022692"/>
    </source>
</evidence>
<protein>
    <submittedName>
        <fullName evidence="7">ATP synthase subunit I</fullName>
    </submittedName>
</protein>
<evidence type="ECO:0000313" key="8">
    <source>
        <dbReference type="Proteomes" id="UP000422764"/>
    </source>
</evidence>
<keyword evidence="2" id="KW-1003">Cell membrane</keyword>
<reference evidence="7 8" key="1">
    <citation type="submission" date="2019-12" db="EMBL/GenBank/DDBJ databases">
        <title>Genome sequenceing of Clostridium bovifaecis.</title>
        <authorList>
            <person name="Yao Y."/>
        </authorList>
    </citation>
    <scope>NUCLEOTIDE SEQUENCE [LARGE SCALE GENOMIC DNA]</scope>
    <source>
        <strain evidence="7 8">BXX</strain>
    </source>
</reference>
<feature type="transmembrane region" description="Helical" evidence="6">
    <location>
        <begin position="99"/>
        <end position="118"/>
    </location>
</feature>